<gene>
    <name evidence="18" type="ORF">DME_LOCUS10812</name>
</gene>
<organism evidence="19 21">
    <name type="scientific">Dracunculus medinensis</name>
    <name type="common">Guinea worm</name>
    <dbReference type="NCBI Taxonomy" id="318479"/>
    <lineage>
        <taxon>Eukaryota</taxon>
        <taxon>Metazoa</taxon>
        <taxon>Ecdysozoa</taxon>
        <taxon>Nematoda</taxon>
        <taxon>Chromadorea</taxon>
        <taxon>Rhabditida</taxon>
        <taxon>Spirurina</taxon>
        <taxon>Dracunculoidea</taxon>
        <taxon>Dracunculidae</taxon>
        <taxon>Dracunculus</taxon>
    </lineage>
</organism>
<evidence type="ECO:0000259" key="16">
    <source>
        <dbReference type="SMART" id="SM00085"/>
    </source>
</evidence>
<feature type="disulfide bond" evidence="12">
    <location>
        <begin position="50"/>
        <end position="92"/>
    </location>
</feature>
<feature type="disulfide bond" evidence="12">
    <location>
        <begin position="20"/>
        <end position="36"/>
    </location>
</feature>
<feature type="binding site" evidence="11">
    <location>
        <position position="23"/>
    </location>
    <ligand>
        <name>Ca(2+)</name>
        <dbReference type="ChEBI" id="CHEBI:29108"/>
    </ligand>
</feature>
<keyword evidence="5 14" id="KW-0378">Hydrolase</keyword>
<dbReference type="InterPro" id="IPR016090">
    <property type="entry name" value="PLA2-like_dom"/>
</dbReference>
<comment type="catalytic activity">
    <reaction evidence="14">
        <text>a 1,2-diacyl-sn-glycero-3-phosphocholine + H2O = a 1-acyl-sn-glycero-3-phosphocholine + a fatty acid + H(+)</text>
        <dbReference type="Rhea" id="RHEA:15801"/>
        <dbReference type="ChEBI" id="CHEBI:15377"/>
        <dbReference type="ChEBI" id="CHEBI:15378"/>
        <dbReference type="ChEBI" id="CHEBI:28868"/>
        <dbReference type="ChEBI" id="CHEBI:57643"/>
        <dbReference type="ChEBI" id="CHEBI:58168"/>
        <dbReference type="EC" id="3.1.1.4"/>
    </reaction>
</comment>
<dbReference type="Proteomes" id="UP000274756">
    <property type="component" value="Unassembled WGS sequence"/>
</dbReference>
<dbReference type="Pfam" id="PF00068">
    <property type="entry name" value="Phospholip_A2_1"/>
    <property type="match status" value="1"/>
</dbReference>
<dbReference type="PANTHER" id="PTHR11716">
    <property type="entry name" value="PHOSPHOLIPASE A2 FAMILY MEMBER"/>
    <property type="match status" value="1"/>
</dbReference>
<dbReference type="Proteomes" id="UP000038040">
    <property type="component" value="Unplaced"/>
</dbReference>
<feature type="binding site" evidence="11">
    <location>
        <position position="19"/>
    </location>
    <ligand>
        <name>Ca(2+)</name>
        <dbReference type="ChEBI" id="CHEBI:29108"/>
    </ligand>
</feature>
<accession>A0A0N4UPR2</accession>
<dbReference type="Gene3D" id="3.40.33.10">
    <property type="entry name" value="CAP"/>
    <property type="match status" value="1"/>
</dbReference>
<dbReference type="PROSITE" id="PS00119">
    <property type="entry name" value="PA2_ASP"/>
    <property type="match status" value="1"/>
</dbReference>
<evidence type="ECO:0000256" key="6">
    <source>
        <dbReference type="ARBA" id="ARBA00022837"/>
    </source>
</evidence>
<protein>
    <recommendedName>
        <fullName evidence="2 14">Phospholipase A2</fullName>
        <ecNumber evidence="2 14">3.1.1.4</ecNumber>
    </recommendedName>
</protein>
<feature type="binding site" evidence="11">
    <location>
        <position position="40"/>
    </location>
    <ligand>
        <name>Ca(2+)</name>
        <dbReference type="ChEBI" id="CHEBI:29108"/>
    </ligand>
</feature>
<comment type="similarity">
    <text evidence="13">Belongs to the phospholipase A2 family.</text>
</comment>
<evidence type="ECO:0000313" key="21">
    <source>
        <dbReference type="WBParaSite" id="DME_0000996201-mRNA-1"/>
    </source>
</evidence>
<dbReference type="InterPro" id="IPR035940">
    <property type="entry name" value="CAP_sf"/>
</dbReference>
<feature type="disulfide bond" evidence="12">
    <location>
        <begin position="42"/>
        <end position="99"/>
    </location>
</feature>
<feature type="disulfide bond" evidence="12">
    <location>
        <begin position="35"/>
        <end position="106"/>
    </location>
</feature>
<dbReference type="PROSITE" id="PS00118">
    <property type="entry name" value="PA2_HIS"/>
    <property type="match status" value="1"/>
</dbReference>
<evidence type="ECO:0000256" key="12">
    <source>
        <dbReference type="PIRSR" id="PIRSR601211-3"/>
    </source>
</evidence>
<evidence type="ECO:0000256" key="14">
    <source>
        <dbReference type="RuleBase" id="RU361236"/>
    </source>
</evidence>
<feature type="binding site" evidence="11">
    <location>
        <position position="21"/>
    </location>
    <ligand>
        <name>Ca(2+)</name>
        <dbReference type="ChEBI" id="CHEBI:29108"/>
    </ligand>
</feature>
<reference evidence="21" key="1">
    <citation type="submission" date="2017-02" db="UniProtKB">
        <authorList>
            <consortium name="WormBaseParasite"/>
        </authorList>
    </citation>
    <scope>IDENTIFICATION</scope>
</reference>
<reference evidence="18 20" key="2">
    <citation type="submission" date="2018-11" db="EMBL/GenBank/DDBJ databases">
        <authorList>
            <consortium name="Pathogen Informatics"/>
        </authorList>
    </citation>
    <scope>NUCLEOTIDE SEQUENCE [LARGE SCALE GENOMIC DNA]</scope>
</reference>
<keyword evidence="9 12" id="KW-1015">Disulfide bond</keyword>
<dbReference type="SUPFAM" id="SSF55797">
    <property type="entry name" value="PR-1-like"/>
    <property type="match status" value="1"/>
</dbReference>
<dbReference type="WBParaSite" id="DME_0000996201-mRNA-1">
    <property type="protein sequence ID" value="DME_0000996201-mRNA-1"/>
    <property type="gene ID" value="DME_0000996201"/>
</dbReference>
<dbReference type="SMART" id="SM00085">
    <property type="entry name" value="PA2c"/>
    <property type="match status" value="1"/>
</dbReference>
<proteinExistence type="inferred from homology"/>
<dbReference type="InterPro" id="IPR014044">
    <property type="entry name" value="CAP_dom"/>
</dbReference>
<dbReference type="GO" id="GO:0050482">
    <property type="term" value="P:arachidonate secretion"/>
    <property type="evidence" value="ECO:0007669"/>
    <property type="project" value="InterPro"/>
</dbReference>
<evidence type="ECO:0000256" key="15">
    <source>
        <dbReference type="SAM" id="MobiDB-lite"/>
    </source>
</evidence>
<dbReference type="PANTHER" id="PTHR11716:SF47">
    <property type="entry name" value="PHOSPHOLIPASE A2-ALPHA"/>
    <property type="match status" value="1"/>
</dbReference>
<dbReference type="Pfam" id="PF00188">
    <property type="entry name" value="CAP"/>
    <property type="match status" value="1"/>
</dbReference>
<feature type="compositionally biased region" description="Basic and acidic residues" evidence="15">
    <location>
        <begin position="142"/>
        <end position="155"/>
    </location>
</feature>
<feature type="region of interest" description="Disordered" evidence="15">
    <location>
        <begin position="121"/>
        <end position="155"/>
    </location>
</feature>
<dbReference type="Gene3D" id="1.20.90.10">
    <property type="entry name" value="Phospholipase A2 domain"/>
    <property type="match status" value="1"/>
</dbReference>
<evidence type="ECO:0000256" key="13">
    <source>
        <dbReference type="RuleBase" id="RU003654"/>
    </source>
</evidence>
<name>A0A0N4UPR2_DRAME</name>
<dbReference type="GO" id="GO:0016042">
    <property type="term" value="P:lipid catabolic process"/>
    <property type="evidence" value="ECO:0007669"/>
    <property type="project" value="UniProtKB-KW"/>
</dbReference>
<dbReference type="EC" id="3.1.1.4" evidence="2 14"/>
<evidence type="ECO:0000256" key="9">
    <source>
        <dbReference type="ARBA" id="ARBA00023157"/>
    </source>
</evidence>
<dbReference type="GO" id="GO:0006644">
    <property type="term" value="P:phospholipid metabolic process"/>
    <property type="evidence" value="ECO:0007669"/>
    <property type="project" value="InterPro"/>
</dbReference>
<dbReference type="InterPro" id="IPR033112">
    <property type="entry name" value="PLA2_Asp_AS"/>
</dbReference>
<evidence type="ECO:0000256" key="1">
    <source>
        <dbReference type="ARBA" id="ARBA00004613"/>
    </source>
</evidence>
<dbReference type="GO" id="GO:0005509">
    <property type="term" value="F:calcium ion binding"/>
    <property type="evidence" value="ECO:0007669"/>
    <property type="project" value="InterPro"/>
</dbReference>
<evidence type="ECO:0000313" key="18">
    <source>
        <dbReference type="EMBL" id="VDN60839.1"/>
    </source>
</evidence>
<keyword evidence="4 11" id="KW-0479">Metal-binding</keyword>
<evidence type="ECO:0000256" key="5">
    <source>
        <dbReference type="ARBA" id="ARBA00022801"/>
    </source>
</evidence>
<feature type="domain" description="Phospholipase A2-like central" evidence="16">
    <location>
        <begin position="1"/>
        <end position="122"/>
    </location>
</feature>
<feature type="domain" description="SCP" evidence="17">
    <location>
        <begin position="154"/>
        <end position="298"/>
    </location>
</feature>
<dbReference type="AlphaFoldDB" id="A0A0N4UPR2"/>
<dbReference type="SUPFAM" id="SSF48619">
    <property type="entry name" value="Phospholipase A2, PLA2"/>
    <property type="match status" value="1"/>
</dbReference>
<evidence type="ECO:0000256" key="7">
    <source>
        <dbReference type="ARBA" id="ARBA00022963"/>
    </source>
</evidence>
<feature type="disulfide bond" evidence="12">
    <location>
        <begin position="84"/>
        <end position="97"/>
    </location>
</feature>
<keyword evidence="7" id="KW-0442">Lipid degradation</keyword>
<dbReference type="GO" id="GO:0004623">
    <property type="term" value="F:phospholipase A2 activity"/>
    <property type="evidence" value="ECO:0007669"/>
    <property type="project" value="UniProtKB-EC"/>
</dbReference>
<comment type="cofactor">
    <cofactor evidence="11">
        <name>Ca(2+)</name>
        <dbReference type="ChEBI" id="CHEBI:29108"/>
    </cofactor>
    <text evidence="11">Binds 1 Ca(2+) ion per subunit.</text>
</comment>
<keyword evidence="6 11" id="KW-0106">Calcium</keyword>
<evidence type="ECO:0000256" key="10">
    <source>
        <dbReference type="PIRSR" id="PIRSR601211-1"/>
    </source>
</evidence>
<dbReference type="OrthoDB" id="5813317at2759"/>
<dbReference type="STRING" id="318479.A0A0N4UPR2"/>
<sequence>MVMCAFRSTLYPFVPYGCYCGFGGYGIPMDPIDTCCQAHDECYGNVLSQCYNRTGFLYLWPYFWSCPKVSEGQITTKSGKFPKCGDNSDNPCGKALCECDQKIVECWTKISKEPPSLRLKCNQTKTTTPVPNAPAPVPNKPSRSDKECNDQSSKDSQKILDAMNKFRKELGEGKFLTKDSKFPIGKEIYKMRWNCTLQALAEQKVRECNFNLTGEDSQKIGEATHVEYKISNEPVHDALKEWTKRVREFYEGNVNLSTKQFFSALDDFAQVASGLTTDVGCATNNKCEIDYGDGEIEGIQ</sequence>
<dbReference type="PRINTS" id="PR00389">
    <property type="entry name" value="PHPHLIPASEA2"/>
</dbReference>
<dbReference type="InterPro" id="IPR001211">
    <property type="entry name" value="PLA2"/>
</dbReference>
<dbReference type="InterPro" id="IPR033113">
    <property type="entry name" value="PLA2_histidine"/>
</dbReference>
<evidence type="ECO:0000313" key="20">
    <source>
        <dbReference type="Proteomes" id="UP000274756"/>
    </source>
</evidence>
<dbReference type="EMBL" id="UYYG01001251">
    <property type="protein sequence ID" value="VDN60839.1"/>
    <property type="molecule type" value="Genomic_DNA"/>
</dbReference>
<evidence type="ECO:0000259" key="17">
    <source>
        <dbReference type="SMART" id="SM00198"/>
    </source>
</evidence>
<feature type="active site" evidence="10">
    <location>
        <position position="100"/>
    </location>
</feature>
<feature type="active site" evidence="10">
    <location>
        <position position="39"/>
    </location>
</feature>
<evidence type="ECO:0000256" key="3">
    <source>
        <dbReference type="ARBA" id="ARBA00022525"/>
    </source>
</evidence>
<evidence type="ECO:0000256" key="8">
    <source>
        <dbReference type="ARBA" id="ARBA00023098"/>
    </source>
</evidence>
<evidence type="ECO:0000256" key="11">
    <source>
        <dbReference type="PIRSR" id="PIRSR601211-2"/>
    </source>
</evidence>
<keyword evidence="8 14" id="KW-0443">Lipid metabolism</keyword>
<evidence type="ECO:0000256" key="2">
    <source>
        <dbReference type="ARBA" id="ARBA00013278"/>
    </source>
</evidence>
<dbReference type="SMART" id="SM00198">
    <property type="entry name" value="SCP"/>
    <property type="match status" value="1"/>
</dbReference>
<dbReference type="CDD" id="cd05380">
    <property type="entry name" value="CAP_euk"/>
    <property type="match status" value="1"/>
</dbReference>
<dbReference type="GO" id="GO:0005576">
    <property type="term" value="C:extracellular region"/>
    <property type="evidence" value="ECO:0007669"/>
    <property type="project" value="UniProtKB-SubCell"/>
</dbReference>
<keyword evidence="3 14" id="KW-0964">Secreted</keyword>
<evidence type="ECO:0000313" key="19">
    <source>
        <dbReference type="Proteomes" id="UP000038040"/>
    </source>
</evidence>
<keyword evidence="20" id="KW-1185">Reference proteome</keyword>
<dbReference type="InterPro" id="IPR036444">
    <property type="entry name" value="PLipase_A2_dom_sf"/>
</dbReference>
<evidence type="ECO:0000256" key="4">
    <source>
        <dbReference type="ARBA" id="ARBA00022723"/>
    </source>
</evidence>
<comment type="subcellular location">
    <subcellularLocation>
        <location evidence="1 14">Secreted</location>
    </subcellularLocation>
</comment>